<dbReference type="InterPro" id="IPR009506">
    <property type="entry name" value="YjiS-like"/>
</dbReference>
<dbReference type="Pfam" id="PF06568">
    <property type="entry name" value="YjiS-like"/>
    <property type="match status" value="1"/>
</dbReference>
<evidence type="ECO:0000259" key="1">
    <source>
        <dbReference type="Pfam" id="PF06568"/>
    </source>
</evidence>
<accession>A0A6P1BB65</accession>
<dbReference type="AlphaFoldDB" id="A0A6P1BB65"/>
<keyword evidence="3" id="KW-1185">Reference proteome</keyword>
<name>A0A6P1BB65_9BRAD</name>
<gene>
    <name evidence="2" type="ORF">FNJ47_02370</name>
</gene>
<evidence type="ECO:0000313" key="2">
    <source>
        <dbReference type="EMBL" id="NEU94702.1"/>
    </source>
</evidence>
<reference evidence="2 3" key="1">
    <citation type="journal article" date="2020" name="Arch. Microbiol.">
        <title>Bradyrhizobium uaiense sp. nov., a new highly efficient cowpea symbiont.</title>
        <authorList>
            <person name="Cabral Michel D."/>
            <person name="Azarias Guimaraes A."/>
            <person name="Martins da Costa E."/>
            <person name="Soares de Carvalho T."/>
            <person name="Balsanelli E."/>
            <person name="Willems A."/>
            <person name="Maltempi de Souza E."/>
            <person name="de Souza Moreira F.M."/>
        </authorList>
    </citation>
    <scope>NUCLEOTIDE SEQUENCE [LARGE SCALE GENOMIC DNA]</scope>
    <source>
        <strain evidence="2 3">UFLA 03-164</strain>
    </source>
</reference>
<feature type="domain" description="YjiS-like" evidence="1">
    <location>
        <begin position="30"/>
        <end position="63"/>
    </location>
</feature>
<protein>
    <submittedName>
        <fullName evidence="2">DUF1127 domain-containing protein</fullName>
    </submittedName>
</protein>
<proteinExistence type="predicted"/>
<evidence type="ECO:0000313" key="3">
    <source>
        <dbReference type="Proteomes" id="UP000468531"/>
    </source>
</evidence>
<comment type="caution">
    <text evidence="2">The sequence shown here is derived from an EMBL/GenBank/DDBJ whole genome shotgun (WGS) entry which is preliminary data.</text>
</comment>
<dbReference type="Proteomes" id="UP000468531">
    <property type="component" value="Unassembled WGS sequence"/>
</dbReference>
<organism evidence="2 3">
    <name type="scientific">Bradyrhizobium uaiense</name>
    <dbReference type="NCBI Taxonomy" id="2594946"/>
    <lineage>
        <taxon>Bacteria</taxon>
        <taxon>Pseudomonadati</taxon>
        <taxon>Pseudomonadota</taxon>
        <taxon>Alphaproteobacteria</taxon>
        <taxon>Hyphomicrobiales</taxon>
        <taxon>Nitrobacteraceae</taxon>
        <taxon>Bradyrhizobium</taxon>
    </lineage>
</organism>
<dbReference type="EMBL" id="VKHP01000005">
    <property type="protein sequence ID" value="NEU94702.1"/>
    <property type="molecule type" value="Genomic_DNA"/>
</dbReference>
<sequence length="75" mass="8789">MANPFVGQEVVNHRMQRNHVRVVDLLAMAWRTVTIWSNRAHHRRVLGELDDDQLSDIGVSRVQAAEEVRKPFWRS</sequence>